<comment type="similarity">
    <text evidence="1">Belongs to the YciI family.</text>
</comment>
<evidence type="ECO:0000313" key="3">
    <source>
        <dbReference type="EMBL" id="QFU97620.1"/>
    </source>
</evidence>
<evidence type="ECO:0000256" key="1">
    <source>
        <dbReference type="ARBA" id="ARBA00007689"/>
    </source>
</evidence>
<name>A0A5P9Q8Z0_9MICO</name>
<keyword evidence="4" id="KW-1185">Reference proteome</keyword>
<dbReference type="RefSeq" id="WP_148284212.1">
    <property type="nucleotide sequence ID" value="NZ_BAABIH010000001.1"/>
</dbReference>
<dbReference type="EMBL" id="CP045529">
    <property type="protein sequence ID" value="QFU97620.1"/>
    <property type="molecule type" value="Genomic_DNA"/>
</dbReference>
<dbReference type="AlphaFoldDB" id="A0A5P9Q8Z0"/>
<dbReference type="InterPro" id="IPR011008">
    <property type="entry name" value="Dimeric_a/b-barrel"/>
</dbReference>
<feature type="domain" description="YCII-related" evidence="2">
    <location>
        <begin position="38"/>
        <end position="100"/>
    </location>
</feature>
<accession>A0A5P9Q8Z0</accession>
<reference evidence="3 4" key="1">
    <citation type="submission" date="2019-10" db="EMBL/GenBank/DDBJ databases">
        <title>Genome sequence of Luteimicrobium xylanilyticum HY-24.</title>
        <authorList>
            <person name="Kim D.Y."/>
            <person name="Park H.-Y."/>
        </authorList>
    </citation>
    <scope>NUCLEOTIDE SEQUENCE [LARGE SCALE GENOMIC DNA]</scope>
    <source>
        <strain evidence="3 4">HY-24</strain>
    </source>
</reference>
<evidence type="ECO:0000259" key="2">
    <source>
        <dbReference type="Pfam" id="PF03795"/>
    </source>
</evidence>
<proteinExistence type="inferred from homology"/>
<dbReference type="SUPFAM" id="SSF54909">
    <property type="entry name" value="Dimeric alpha+beta barrel"/>
    <property type="match status" value="1"/>
</dbReference>
<dbReference type="Pfam" id="PF03795">
    <property type="entry name" value="YCII"/>
    <property type="match status" value="1"/>
</dbReference>
<dbReference type="Proteomes" id="UP000326702">
    <property type="component" value="Chromosome"/>
</dbReference>
<sequence>MTADPDTERPTVLYVLRHSPGRAVAAGTSVFDHPGIGEHYAFLRRRAQDGTLVAAGPLEKESGEGMTVLAAPGIDEARRLAETDDRSVATGVLAVEVREWHVVLGPGLSSRGARR</sequence>
<dbReference type="OrthoDB" id="8968203at2"/>
<organism evidence="3 4">
    <name type="scientific">Luteimicrobium xylanilyticum</name>
    <dbReference type="NCBI Taxonomy" id="1133546"/>
    <lineage>
        <taxon>Bacteria</taxon>
        <taxon>Bacillati</taxon>
        <taxon>Actinomycetota</taxon>
        <taxon>Actinomycetes</taxon>
        <taxon>Micrococcales</taxon>
        <taxon>Luteimicrobium</taxon>
    </lineage>
</organism>
<dbReference type="KEGG" id="lxl:KDY119_01119"/>
<protein>
    <recommendedName>
        <fullName evidence="2">YCII-related domain-containing protein</fullName>
    </recommendedName>
</protein>
<gene>
    <name evidence="3" type="ORF">KDY119_01119</name>
</gene>
<dbReference type="InterPro" id="IPR005545">
    <property type="entry name" value="YCII"/>
</dbReference>
<evidence type="ECO:0000313" key="4">
    <source>
        <dbReference type="Proteomes" id="UP000326702"/>
    </source>
</evidence>